<feature type="chain" id="PRO_5035721276" evidence="6">
    <location>
        <begin position="21"/>
        <end position="268"/>
    </location>
</feature>
<dbReference type="InterPro" id="IPR013098">
    <property type="entry name" value="Ig_I-set"/>
</dbReference>
<dbReference type="PROSITE" id="PS50835">
    <property type="entry name" value="IG_LIKE"/>
    <property type="match status" value="2"/>
</dbReference>
<keyword evidence="5" id="KW-0472">Membrane</keyword>
<accession>A0A8T0FVZ8</accession>
<dbReference type="InterPro" id="IPR050958">
    <property type="entry name" value="Cell_Adh-Cytoskel_Orgn"/>
</dbReference>
<evidence type="ECO:0000256" key="6">
    <source>
        <dbReference type="SAM" id="SignalP"/>
    </source>
</evidence>
<evidence type="ECO:0000256" key="1">
    <source>
        <dbReference type="ARBA" id="ARBA00022729"/>
    </source>
</evidence>
<evidence type="ECO:0000256" key="5">
    <source>
        <dbReference type="SAM" id="Phobius"/>
    </source>
</evidence>
<comment type="caution">
    <text evidence="8">The sequence shown here is derived from an EMBL/GenBank/DDBJ whole genome shotgun (WGS) entry which is preliminary data.</text>
</comment>
<evidence type="ECO:0000256" key="2">
    <source>
        <dbReference type="ARBA" id="ARBA00023157"/>
    </source>
</evidence>
<dbReference type="InterPro" id="IPR003598">
    <property type="entry name" value="Ig_sub2"/>
</dbReference>
<evidence type="ECO:0000313" key="8">
    <source>
        <dbReference type="EMBL" id="KAF8793740.1"/>
    </source>
</evidence>
<sequence>MNVFFKFVLLAVLSFYVTESAIITNEEDQGEGVILTPGQTLVLQCNNTDDTSAKIQWLKNGLPLNVTDERITDEVSNNSLIIKNALESDCGNYTCKSASQEAIIPVRSIVKIAPVDSSRNVVQNQNIVLLCNVTQGTPLPTIQWRKDKDNLNMSDPRITVKTDPRGVEGTEIVISDARFEDRAQYTCIVTNEISSANATILVRVKDKYAALWPFLGICAEVAVLCTIIFIYEKRRQKPDFDESETEHNTENKSVADQDEKNRDVRHRK</sequence>
<feature type="domain" description="Ig-like" evidence="7">
    <location>
        <begin position="105"/>
        <end position="199"/>
    </location>
</feature>
<protein>
    <submittedName>
        <fullName evidence="8">Basigin like protein</fullName>
    </submittedName>
</protein>
<gene>
    <name evidence="8" type="ORF">HNY73_001785</name>
</gene>
<feature type="transmembrane region" description="Helical" evidence="5">
    <location>
        <begin position="210"/>
        <end position="231"/>
    </location>
</feature>
<dbReference type="Pfam" id="PF07679">
    <property type="entry name" value="I-set"/>
    <property type="match status" value="1"/>
</dbReference>
<dbReference type="AlphaFoldDB" id="A0A8T0FVZ8"/>
<feature type="region of interest" description="Disordered" evidence="4">
    <location>
        <begin position="237"/>
        <end position="268"/>
    </location>
</feature>
<keyword evidence="2" id="KW-1015">Disulfide bond</keyword>
<dbReference type="Gene3D" id="2.60.40.10">
    <property type="entry name" value="Immunoglobulins"/>
    <property type="match status" value="2"/>
</dbReference>
<feature type="signal peptide" evidence="6">
    <location>
        <begin position="1"/>
        <end position="20"/>
    </location>
</feature>
<evidence type="ECO:0000256" key="3">
    <source>
        <dbReference type="ARBA" id="ARBA00023319"/>
    </source>
</evidence>
<keyword evidence="5" id="KW-0812">Transmembrane</keyword>
<keyword evidence="3" id="KW-0393">Immunoglobulin domain</keyword>
<feature type="domain" description="Ig-like" evidence="7">
    <location>
        <begin position="19"/>
        <end position="95"/>
    </location>
</feature>
<proteinExistence type="predicted"/>
<keyword evidence="9" id="KW-1185">Reference proteome</keyword>
<dbReference type="Proteomes" id="UP000807504">
    <property type="component" value="Unassembled WGS sequence"/>
</dbReference>
<dbReference type="GO" id="GO:0005886">
    <property type="term" value="C:plasma membrane"/>
    <property type="evidence" value="ECO:0007669"/>
    <property type="project" value="TreeGrafter"/>
</dbReference>
<organism evidence="8 9">
    <name type="scientific">Argiope bruennichi</name>
    <name type="common">Wasp spider</name>
    <name type="synonym">Aranea bruennichi</name>
    <dbReference type="NCBI Taxonomy" id="94029"/>
    <lineage>
        <taxon>Eukaryota</taxon>
        <taxon>Metazoa</taxon>
        <taxon>Ecdysozoa</taxon>
        <taxon>Arthropoda</taxon>
        <taxon>Chelicerata</taxon>
        <taxon>Arachnida</taxon>
        <taxon>Araneae</taxon>
        <taxon>Araneomorphae</taxon>
        <taxon>Entelegynae</taxon>
        <taxon>Araneoidea</taxon>
        <taxon>Araneidae</taxon>
        <taxon>Argiope</taxon>
    </lineage>
</organism>
<dbReference type="SMART" id="SM00409">
    <property type="entry name" value="IG"/>
    <property type="match status" value="2"/>
</dbReference>
<dbReference type="EMBL" id="JABXBU010000002">
    <property type="protein sequence ID" value="KAF8793740.1"/>
    <property type="molecule type" value="Genomic_DNA"/>
</dbReference>
<feature type="compositionally biased region" description="Basic and acidic residues" evidence="4">
    <location>
        <begin position="237"/>
        <end position="262"/>
    </location>
</feature>
<keyword evidence="5" id="KW-1133">Transmembrane helix</keyword>
<dbReference type="GO" id="GO:0007156">
    <property type="term" value="P:homophilic cell adhesion via plasma membrane adhesion molecules"/>
    <property type="evidence" value="ECO:0007669"/>
    <property type="project" value="TreeGrafter"/>
</dbReference>
<dbReference type="PANTHER" id="PTHR45080">
    <property type="entry name" value="CONTACTIN 5"/>
    <property type="match status" value="1"/>
</dbReference>
<dbReference type="InterPro" id="IPR036179">
    <property type="entry name" value="Ig-like_dom_sf"/>
</dbReference>
<reference evidence="8" key="2">
    <citation type="submission" date="2020-06" db="EMBL/GenBank/DDBJ databases">
        <authorList>
            <person name="Sheffer M."/>
        </authorList>
    </citation>
    <scope>NUCLEOTIDE SEQUENCE</scope>
</reference>
<dbReference type="SMART" id="SM00408">
    <property type="entry name" value="IGc2"/>
    <property type="match status" value="2"/>
</dbReference>
<dbReference type="Pfam" id="PF13927">
    <property type="entry name" value="Ig_3"/>
    <property type="match status" value="1"/>
</dbReference>
<evidence type="ECO:0000259" key="7">
    <source>
        <dbReference type="PROSITE" id="PS50835"/>
    </source>
</evidence>
<dbReference type="InterPro" id="IPR013783">
    <property type="entry name" value="Ig-like_fold"/>
</dbReference>
<reference evidence="8" key="1">
    <citation type="journal article" date="2020" name="bioRxiv">
        <title>Chromosome-level reference genome of the European wasp spider Argiope bruennichi: a resource for studies on range expansion and evolutionary adaptation.</title>
        <authorList>
            <person name="Sheffer M.M."/>
            <person name="Hoppe A."/>
            <person name="Krehenwinkel H."/>
            <person name="Uhl G."/>
            <person name="Kuss A.W."/>
            <person name="Jensen L."/>
            <person name="Jensen C."/>
            <person name="Gillespie R.G."/>
            <person name="Hoff K.J."/>
            <person name="Prost S."/>
        </authorList>
    </citation>
    <scope>NUCLEOTIDE SEQUENCE</scope>
</reference>
<dbReference type="InterPro" id="IPR007110">
    <property type="entry name" value="Ig-like_dom"/>
</dbReference>
<dbReference type="PANTHER" id="PTHR45080:SF8">
    <property type="entry name" value="IG-LIKE DOMAIN-CONTAINING PROTEIN"/>
    <property type="match status" value="1"/>
</dbReference>
<dbReference type="InterPro" id="IPR003599">
    <property type="entry name" value="Ig_sub"/>
</dbReference>
<keyword evidence="1 6" id="KW-0732">Signal</keyword>
<dbReference type="SUPFAM" id="SSF48726">
    <property type="entry name" value="Immunoglobulin"/>
    <property type="match status" value="2"/>
</dbReference>
<evidence type="ECO:0000256" key="4">
    <source>
        <dbReference type="SAM" id="MobiDB-lite"/>
    </source>
</evidence>
<name>A0A8T0FVZ8_ARGBR</name>
<evidence type="ECO:0000313" key="9">
    <source>
        <dbReference type="Proteomes" id="UP000807504"/>
    </source>
</evidence>